<protein>
    <submittedName>
        <fullName evidence="1">Uncharacterized protein</fullName>
    </submittedName>
</protein>
<name>A0A2G8S8D2_9APHY</name>
<dbReference type="EMBL" id="AYKW01000017">
    <property type="protein sequence ID" value="PIL30036.1"/>
    <property type="molecule type" value="Genomic_DNA"/>
</dbReference>
<dbReference type="Proteomes" id="UP000230002">
    <property type="component" value="Unassembled WGS sequence"/>
</dbReference>
<comment type="caution">
    <text evidence="1">The sequence shown here is derived from an EMBL/GenBank/DDBJ whole genome shotgun (WGS) entry which is preliminary data.</text>
</comment>
<gene>
    <name evidence="1" type="ORF">GSI_07948</name>
</gene>
<keyword evidence="2" id="KW-1185">Reference proteome</keyword>
<accession>A0A2G8S8D2</accession>
<organism evidence="1 2">
    <name type="scientific">Ganoderma sinense ZZ0214-1</name>
    <dbReference type="NCBI Taxonomy" id="1077348"/>
    <lineage>
        <taxon>Eukaryota</taxon>
        <taxon>Fungi</taxon>
        <taxon>Dikarya</taxon>
        <taxon>Basidiomycota</taxon>
        <taxon>Agaricomycotina</taxon>
        <taxon>Agaricomycetes</taxon>
        <taxon>Polyporales</taxon>
        <taxon>Polyporaceae</taxon>
        <taxon>Ganoderma</taxon>
    </lineage>
</organism>
<dbReference type="AlphaFoldDB" id="A0A2G8S8D2"/>
<dbReference type="OrthoDB" id="2758168at2759"/>
<proteinExistence type="predicted"/>
<sequence>MPWRYPLYKMICRPDWSDFVTLLLQDGLVSQRTLDLVATAVAPLFRASANTQVQGAASSDARHPSLLSSVPVLSAFGQEFPFRFATDHNFCGIFASSNTIFTHYMRHITSFQVLREGKRVQYFPFTGSAVCCFERSMLPEHTGKRVVVIRVKRFIDSDPIRPVPPPTGANGRAHLVEQLRPREGELLNVATHDRVRPWAADVDKVWGESAAHGDITRWKVLRVLFDNEELYGSPHTS</sequence>
<reference evidence="1 2" key="1">
    <citation type="journal article" date="2015" name="Sci. Rep.">
        <title>Chromosome-level genome map provides insights into diverse defense mechanisms in the medicinal fungus Ganoderma sinense.</title>
        <authorList>
            <person name="Zhu Y."/>
            <person name="Xu J."/>
            <person name="Sun C."/>
            <person name="Zhou S."/>
            <person name="Xu H."/>
            <person name="Nelson D.R."/>
            <person name="Qian J."/>
            <person name="Song J."/>
            <person name="Luo H."/>
            <person name="Xiang L."/>
            <person name="Li Y."/>
            <person name="Xu Z."/>
            <person name="Ji A."/>
            <person name="Wang L."/>
            <person name="Lu S."/>
            <person name="Hayward A."/>
            <person name="Sun W."/>
            <person name="Li X."/>
            <person name="Schwartz D.C."/>
            <person name="Wang Y."/>
            <person name="Chen S."/>
        </authorList>
    </citation>
    <scope>NUCLEOTIDE SEQUENCE [LARGE SCALE GENOMIC DNA]</scope>
    <source>
        <strain evidence="1 2">ZZ0214-1</strain>
    </source>
</reference>
<evidence type="ECO:0000313" key="1">
    <source>
        <dbReference type="EMBL" id="PIL30036.1"/>
    </source>
</evidence>
<evidence type="ECO:0000313" key="2">
    <source>
        <dbReference type="Proteomes" id="UP000230002"/>
    </source>
</evidence>